<dbReference type="EMBL" id="JACSZI010000170">
    <property type="protein sequence ID" value="MBF9674647.1"/>
    <property type="molecule type" value="Genomic_DNA"/>
</dbReference>
<dbReference type="AlphaFoldDB" id="A0AAW4CC37"/>
<proteinExistence type="predicted"/>
<accession>A0AAW4CC37</accession>
<comment type="caution">
    <text evidence="1">The sequence shown here is derived from an EMBL/GenBank/DDBJ whole genome shotgun (WGS) entry which is preliminary data.</text>
</comment>
<protein>
    <submittedName>
        <fullName evidence="1">Uncharacterized protein</fullName>
    </submittedName>
</protein>
<evidence type="ECO:0000313" key="2">
    <source>
        <dbReference type="Proteomes" id="UP000743672"/>
    </source>
</evidence>
<reference evidence="1" key="1">
    <citation type="journal article" date="2020" name="J. Clin. Microbiol.">
        <title>Streptococcus pseudopneumoniae: Use of whole genome sequences to validate methods used for identification.</title>
        <authorList>
            <person name="Jensen C.S."/>
            <person name="Iversen K.H."/>
            <person name="Dargis R."/>
            <person name="Shewmaker P."/>
            <person name="Rasmussen S."/>
            <person name="Christensen J.J."/>
            <person name="Nielsen X.C."/>
        </authorList>
    </citation>
    <scope>NUCLEOTIDE SEQUENCE</scope>
    <source>
        <strain evidence="1">256-03</strain>
    </source>
</reference>
<organism evidence="1 2">
    <name type="scientific">Streptococcus pseudopneumoniae</name>
    <dbReference type="NCBI Taxonomy" id="257758"/>
    <lineage>
        <taxon>Bacteria</taxon>
        <taxon>Bacillati</taxon>
        <taxon>Bacillota</taxon>
        <taxon>Bacilli</taxon>
        <taxon>Lactobacillales</taxon>
        <taxon>Streptococcaceae</taxon>
        <taxon>Streptococcus</taxon>
    </lineage>
</organism>
<evidence type="ECO:0000313" key="1">
    <source>
        <dbReference type="EMBL" id="MBF9674647.1"/>
    </source>
</evidence>
<gene>
    <name evidence="1" type="ORF">IAI20_11635</name>
</gene>
<sequence length="67" mass="7618">MSHFDADNKIAYADLGDGESRWCPESEYSTWAKEGVEEVVVEEAVKKKVVKEKSVADEKKKVTKKKK</sequence>
<dbReference type="Proteomes" id="UP000743672">
    <property type="component" value="Unassembled WGS sequence"/>
</dbReference>
<name>A0AAW4CC37_9STRE</name>